<gene>
    <name evidence="1" type="ORF">I4J89_42260</name>
</gene>
<protein>
    <submittedName>
        <fullName evidence="1">Uncharacterized protein</fullName>
    </submittedName>
</protein>
<sequence>MQTTPSPDEIPAAVLDGLSPDTVELIHRNLLIGGEPGSGKSGLLNALTAQGAVEDAKPDDCLACPKGCRQCSRDESDCECYEHADLHPDSEPEER</sequence>
<proteinExistence type="predicted"/>
<comment type="caution">
    <text evidence="1">The sequence shown here is derived from an EMBL/GenBank/DDBJ whole genome shotgun (WGS) entry which is preliminary data.</text>
</comment>
<name>A0A931CKH4_9ACTN</name>
<reference evidence="1" key="1">
    <citation type="submission" date="2020-11" db="EMBL/GenBank/DDBJ databases">
        <title>Isolation and identification of active actinomycetes.</title>
        <authorList>
            <person name="Sun X."/>
        </authorList>
    </citation>
    <scope>NUCLEOTIDE SEQUENCE</scope>
    <source>
        <strain evidence="1">NEAU-A11</strain>
    </source>
</reference>
<organism evidence="1 2">
    <name type="scientific">Actinoplanes aureus</name>
    <dbReference type="NCBI Taxonomy" id="2792083"/>
    <lineage>
        <taxon>Bacteria</taxon>
        <taxon>Bacillati</taxon>
        <taxon>Actinomycetota</taxon>
        <taxon>Actinomycetes</taxon>
        <taxon>Micromonosporales</taxon>
        <taxon>Micromonosporaceae</taxon>
        <taxon>Actinoplanes</taxon>
    </lineage>
</organism>
<dbReference type="Proteomes" id="UP000598146">
    <property type="component" value="Unassembled WGS sequence"/>
</dbReference>
<dbReference type="RefSeq" id="WP_196419853.1">
    <property type="nucleotide sequence ID" value="NZ_JADQTO010000034.1"/>
</dbReference>
<dbReference type="EMBL" id="JADQTO010000034">
    <property type="protein sequence ID" value="MBG0568076.1"/>
    <property type="molecule type" value="Genomic_DNA"/>
</dbReference>
<dbReference type="AlphaFoldDB" id="A0A931CKH4"/>
<keyword evidence="2" id="KW-1185">Reference proteome</keyword>
<evidence type="ECO:0000313" key="1">
    <source>
        <dbReference type="EMBL" id="MBG0568076.1"/>
    </source>
</evidence>
<accession>A0A931CKH4</accession>
<evidence type="ECO:0000313" key="2">
    <source>
        <dbReference type="Proteomes" id="UP000598146"/>
    </source>
</evidence>